<feature type="domain" description="Helix-turn-helix" evidence="1">
    <location>
        <begin position="66"/>
        <end position="113"/>
    </location>
</feature>
<reference evidence="2 3" key="1">
    <citation type="submission" date="2019-08" db="EMBL/GenBank/DDBJ databases">
        <title>Calorimonas adulescens gen. nov., sp. nov., an anaerobic thermophilic bacterium from Sakhalin hot spring.</title>
        <authorList>
            <person name="Khomyakova M.A."/>
            <person name="Merkel A.Y."/>
            <person name="Novikov A."/>
            <person name="Bonch-Osmolovskaya E.A."/>
            <person name="Slobodkin A.I."/>
        </authorList>
    </citation>
    <scope>NUCLEOTIDE SEQUENCE [LARGE SCALE GENOMIC DNA]</scope>
    <source>
        <strain evidence="2 3">A05MB</strain>
    </source>
</reference>
<dbReference type="InterPro" id="IPR022453">
    <property type="entry name" value="Znf_MqsA-type"/>
</dbReference>
<dbReference type="AlphaFoldDB" id="A0A5D8QD87"/>
<comment type="caution">
    <text evidence="2">The sequence shown here is derived from an EMBL/GenBank/DDBJ whole genome shotgun (WGS) entry which is preliminary data.</text>
</comment>
<dbReference type="EMBL" id="VTPS01000011">
    <property type="protein sequence ID" value="TZE81766.1"/>
    <property type="molecule type" value="Genomic_DNA"/>
</dbReference>
<gene>
    <name evidence="2" type="ORF">FWJ32_08335</name>
</gene>
<dbReference type="Pfam" id="PF12728">
    <property type="entry name" value="HTH_17"/>
    <property type="match status" value="1"/>
</dbReference>
<dbReference type="InterPro" id="IPR009061">
    <property type="entry name" value="DNA-bd_dom_put_sf"/>
</dbReference>
<dbReference type="InterPro" id="IPR010093">
    <property type="entry name" value="SinI_DNA-bd"/>
</dbReference>
<dbReference type="NCBIfam" id="TIGR01764">
    <property type="entry name" value="excise"/>
    <property type="match status" value="1"/>
</dbReference>
<name>A0A5D8QD87_9THEO</name>
<dbReference type="GO" id="GO:0003677">
    <property type="term" value="F:DNA binding"/>
    <property type="evidence" value="ECO:0007669"/>
    <property type="project" value="InterPro"/>
</dbReference>
<dbReference type="Proteomes" id="UP000322976">
    <property type="component" value="Unassembled WGS sequence"/>
</dbReference>
<dbReference type="NCBIfam" id="TIGR03831">
    <property type="entry name" value="YgiT_finger"/>
    <property type="match status" value="1"/>
</dbReference>
<dbReference type="Gene3D" id="3.10.20.860">
    <property type="match status" value="1"/>
</dbReference>
<dbReference type="SUPFAM" id="SSF46955">
    <property type="entry name" value="Putative DNA-binding domain"/>
    <property type="match status" value="1"/>
</dbReference>
<evidence type="ECO:0000313" key="2">
    <source>
        <dbReference type="EMBL" id="TZE81766.1"/>
    </source>
</evidence>
<dbReference type="InterPro" id="IPR041657">
    <property type="entry name" value="HTH_17"/>
</dbReference>
<evidence type="ECO:0000259" key="1">
    <source>
        <dbReference type="Pfam" id="PF12728"/>
    </source>
</evidence>
<protein>
    <submittedName>
        <fullName evidence="2">Helix-turn-helix domain-containing protein</fullName>
    </submittedName>
</protein>
<evidence type="ECO:0000313" key="3">
    <source>
        <dbReference type="Proteomes" id="UP000322976"/>
    </source>
</evidence>
<proteinExistence type="predicted"/>
<accession>A0A5D8QD87</accession>
<organism evidence="2 3">
    <name type="scientific">Calorimonas adulescens</name>
    <dbReference type="NCBI Taxonomy" id="2606906"/>
    <lineage>
        <taxon>Bacteria</taxon>
        <taxon>Bacillati</taxon>
        <taxon>Bacillota</taxon>
        <taxon>Clostridia</taxon>
        <taxon>Thermoanaerobacterales</taxon>
        <taxon>Thermoanaerobacteraceae</taxon>
        <taxon>Calorimonas</taxon>
    </lineage>
</organism>
<sequence>MCGANMEEKTISTKAGWGKYTLTIDGINAYVCPECGEITYSYEEMHMLQELGKSLSNLSEEERPDVLNVSEVADLLRVSNQTVYNMIKDGRLKAVKVGREWKFMRKNIESILDQETKLAARNNTGQLSEHDFEIIKKHISNM</sequence>
<keyword evidence="3" id="KW-1185">Reference proteome</keyword>